<evidence type="ECO:0000313" key="8">
    <source>
        <dbReference type="EMBL" id="WFN56253.1"/>
    </source>
</evidence>
<evidence type="ECO:0000256" key="4">
    <source>
        <dbReference type="ARBA" id="ARBA00022692"/>
    </source>
</evidence>
<keyword evidence="6 7" id="KW-0472">Membrane</keyword>
<comment type="subcellular location">
    <subcellularLocation>
        <location evidence="1 7">Cell membrane</location>
        <topology evidence="1 7">Multi-pass membrane protein</topology>
    </subcellularLocation>
</comment>
<keyword evidence="4 7" id="KW-0812">Transmembrane</keyword>
<proteinExistence type="inferred from homology"/>
<keyword evidence="5 7" id="KW-1133">Transmembrane helix</keyword>
<evidence type="ECO:0000256" key="1">
    <source>
        <dbReference type="ARBA" id="ARBA00004651"/>
    </source>
</evidence>
<evidence type="ECO:0000256" key="6">
    <source>
        <dbReference type="ARBA" id="ARBA00023136"/>
    </source>
</evidence>
<feature type="transmembrane region" description="Helical" evidence="7">
    <location>
        <begin position="135"/>
        <end position="154"/>
    </location>
</feature>
<gene>
    <name evidence="8" type="primary">sctT</name>
    <name evidence="8" type="ORF">O1Q98_02785</name>
</gene>
<feature type="transmembrane region" description="Helical" evidence="7">
    <location>
        <begin position="46"/>
        <end position="64"/>
    </location>
</feature>
<dbReference type="InterPro" id="IPR006304">
    <property type="entry name" value="T3SS_SpaR/YscT"/>
</dbReference>
<feature type="transmembrane region" description="Helical" evidence="7">
    <location>
        <begin position="190"/>
        <end position="212"/>
    </location>
</feature>
<dbReference type="InterPro" id="IPR002010">
    <property type="entry name" value="T3SS_IM_R"/>
</dbReference>
<name>A0ABY8G8F9_9GAMM</name>
<dbReference type="EMBL" id="CP114280">
    <property type="protein sequence ID" value="WFN56253.1"/>
    <property type="molecule type" value="Genomic_DNA"/>
</dbReference>
<keyword evidence="3 7" id="KW-1003">Cell membrane</keyword>
<protein>
    <submittedName>
        <fullName evidence="8">Type III secretion system export apparatus subunit SctT</fullName>
    </submittedName>
</protein>
<evidence type="ECO:0000256" key="5">
    <source>
        <dbReference type="ARBA" id="ARBA00022989"/>
    </source>
</evidence>
<dbReference type="PANTHER" id="PTHR30065">
    <property type="entry name" value="FLAGELLAR BIOSYNTHETIC PROTEIN FLIR"/>
    <property type="match status" value="1"/>
</dbReference>
<dbReference type="PRINTS" id="PR00953">
    <property type="entry name" value="TYPE3IMRPROT"/>
</dbReference>
<feature type="transmembrane region" description="Helical" evidence="7">
    <location>
        <begin position="13"/>
        <end position="34"/>
    </location>
</feature>
<comment type="similarity">
    <text evidence="2 7">Belongs to the FliR/MopE/SpaR family.</text>
</comment>
<organism evidence="8 9">
    <name type="scientific">Dickeya lacustris</name>
    <dbReference type="NCBI Taxonomy" id="2259638"/>
    <lineage>
        <taxon>Bacteria</taxon>
        <taxon>Pseudomonadati</taxon>
        <taxon>Pseudomonadota</taxon>
        <taxon>Gammaproteobacteria</taxon>
        <taxon>Enterobacterales</taxon>
        <taxon>Pectobacteriaceae</taxon>
        <taxon>Dickeya</taxon>
    </lineage>
</organism>
<evidence type="ECO:0000256" key="2">
    <source>
        <dbReference type="ARBA" id="ARBA00009772"/>
    </source>
</evidence>
<dbReference type="NCBIfam" id="TIGR01401">
    <property type="entry name" value="fliR_like_III"/>
    <property type="match status" value="1"/>
</dbReference>
<dbReference type="RefSeq" id="WP_125259326.1">
    <property type="nucleotide sequence ID" value="NZ_CP114280.1"/>
</dbReference>
<accession>A0ABY8G8F9</accession>
<feature type="transmembrane region" description="Helical" evidence="7">
    <location>
        <begin position="76"/>
        <end position="98"/>
    </location>
</feature>
<keyword evidence="9" id="KW-1185">Reference proteome</keyword>
<evidence type="ECO:0000256" key="7">
    <source>
        <dbReference type="RuleBase" id="RU362072"/>
    </source>
</evidence>
<evidence type="ECO:0000256" key="3">
    <source>
        <dbReference type="ARBA" id="ARBA00022475"/>
    </source>
</evidence>
<dbReference type="Proteomes" id="UP001219630">
    <property type="component" value="Chromosome"/>
</dbReference>
<dbReference type="PANTHER" id="PTHR30065:SF1">
    <property type="entry name" value="SURFACE PRESENTATION OF ANTIGENS PROTEIN SPAR"/>
    <property type="match status" value="1"/>
</dbReference>
<dbReference type="Pfam" id="PF01311">
    <property type="entry name" value="Bac_export_1"/>
    <property type="match status" value="1"/>
</dbReference>
<reference evidence="8 9" key="1">
    <citation type="submission" date="2022-12" db="EMBL/GenBank/DDBJ databases">
        <title>Complete genome sequencing of Dickeya lacustris type strain LMG30899.</title>
        <authorList>
            <person name="Dobhal S."/>
            <person name="Arizala D."/>
            <person name="Arif M."/>
        </authorList>
    </citation>
    <scope>NUCLEOTIDE SEQUENCE [LARGE SCALE GENOMIC DNA]</scope>
    <source>
        <strain evidence="8 9">LMG30899</strain>
    </source>
</reference>
<evidence type="ECO:0000313" key="9">
    <source>
        <dbReference type="Proteomes" id="UP001219630"/>
    </source>
</evidence>
<feature type="transmembrane region" description="Helical" evidence="7">
    <location>
        <begin position="218"/>
        <end position="240"/>
    </location>
</feature>
<sequence length="269" mass="29634">MLSLASIQQLYDFIYAMTLGVARLYPCLFLVPLFSFSILKGMLRNAVVLALALVPASAIQQQLLTTPLTWPMLPALLLKEALIGLLLGVVLAMPFWLFESVGALFDNQRGALTGGQLNPALGSDATPLGHMLKELFMMMLVMTIGFSGMTQLVWDSYQLWPALTWLPPLSELGFHTYLDLLKGTFRHMIVYAGPLVALLLLLEFSIAILSLYSPQLQVYVLSTPAKCLAGMAFFVLYMPVLQFLGEGRLKALADLKPLFALFFQTAPSP</sequence>